<evidence type="ECO:0000259" key="2">
    <source>
        <dbReference type="Pfam" id="PF00156"/>
    </source>
</evidence>
<dbReference type="PANTHER" id="PTHR47505:SF1">
    <property type="entry name" value="DNA UTILIZATION PROTEIN YHGH"/>
    <property type="match status" value="1"/>
</dbReference>
<organism evidence="4 5">
    <name type="scientific">Xanthomonas graminis pv. poae</name>
    <dbReference type="NCBI Taxonomy" id="227946"/>
    <lineage>
        <taxon>Bacteria</taxon>
        <taxon>Pseudomonadati</taxon>
        <taxon>Pseudomonadota</taxon>
        <taxon>Gammaproteobacteria</taxon>
        <taxon>Lysobacterales</taxon>
        <taxon>Lysobacteraceae</taxon>
        <taxon>Xanthomonas</taxon>
        <taxon>Xanthomonas translucens group</taxon>
        <taxon>Xanthomonas graminis</taxon>
    </lineage>
</organism>
<dbReference type="EMBL" id="LWSU01000248">
    <property type="protein sequence ID" value="OAX54057.1"/>
    <property type="molecule type" value="Genomic_DNA"/>
</dbReference>
<gene>
    <name evidence="4" type="ORF">A6R73_04885</name>
</gene>
<dbReference type="InterPro" id="IPR000836">
    <property type="entry name" value="PRTase_dom"/>
</dbReference>
<accession>A0A199NYN9</accession>
<evidence type="ECO:0000313" key="4">
    <source>
        <dbReference type="EMBL" id="OAX54057.1"/>
    </source>
</evidence>
<feature type="domain" description="Double zinc ribbon" evidence="3">
    <location>
        <begin position="23"/>
        <end position="79"/>
    </location>
</feature>
<dbReference type="InterPro" id="IPR044005">
    <property type="entry name" value="DZR_2"/>
</dbReference>
<dbReference type="Pfam" id="PF18912">
    <property type="entry name" value="DZR_2"/>
    <property type="match status" value="1"/>
</dbReference>
<comment type="caution">
    <text evidence="4">The sequence shown here is derived from an EMBL/GenBank/DDBJ whole genome shotgun (WGS) entry which is preliminary data.</text>
</comment>
<dbReference type="SUPFAM" id="SSF53271">
    <property type="entry name" value="PRTase-like"/>
    <property type="match status" value="1"/>
</dbReference>
<feature type="domain" description="Phosphoribosyltransferase" evidence="2">
    <location>
        <begin position="152"/>
        <end position="241"/>
    </location>
</feature>
<evidence type="ECO:0000313" key="5">
    <source>
        <dbReference type="Proteomes" id="UP000093858"/>
    </source>
</evidence>
<dbReference type="Gene3D" id="3.40.50.2020">
    <property type="match status" value="1"/>
</dbReference>
<dbReference type="CDD" id="cd06223">
    <property type="entry name" value="PRTases_typeI"/>
    <property type="match status" value="1"/>
</dbReference>
<evidence type="ECO:0000259" key="3">
    <source>
        <dbReference type="Pfam" id="PF18912"/>
    </source>
</evidence>
<comment type="similarity">
    <text evidence="1">Belongs to the ComF/GntX family.</text>
</comment>
<dbReference type="InterPro" id="IPR029057">
    <property type="entry name" value="PRTase-like"/>
</dbReference>
<name>A0A199NYN9_9XANT</name>
<dbReference type="InterPro" id="IPR051910">
    <property type="entry name" value="ComF/GntX_DNA_util-trans"/>
</dbReference>
<dbReference type="Proteomes" id="UP000093858">
    <property type="component" value="Unassembled WGS sequence"/>
</dbReference>
<evidence type="ECO:0000256" key="1">
    <source>
        <dbReference type="ARBA" id="ARBA00008007"/>
    </source>
</evidence>
<sequence>MSMDIPVNFNGSGRVDGCWRWLQRWVLPERCLVCSEPGAAGLDLCPACRDALPWNASACQTCALPLPALDAAQLCGSCQRTPPPLALVASACVYAAPVDGLLRRFKFHQDLAAGRVLAAVLQARCAGLPRPQALLPVPLHRARLRQRGYDQALELARPLARALGLPLCAGLQRVRATAPQSELDAYARRRNLRHAFAVQAPLPAHVALIDDVMTTGATLHAAARALRRAGVARVDAWVVARVP</sequence>
<dbReference type="AlphaFoldDB" id="A0A199NYN9"/>
<protein>
    <submittedName>
        <fullName evidence="4">Competence protein ComF</fullName>
    </submittedName>
</protein>
<dbReference type="PANTHER" id="PTHR47505">
    <property type="entry name" value="DNA UTILIZATION PROTEIN YHGH"/>
    <property type="match status" value="1"/>
</dbReference>
<proteinExistence type="inferred from homology"/>
<reference evidence="4 5" key="1">
    <citation type="submission" date="2016-04" db="EMBL/GenBank/DDBJ databases">
        <title>Xanthomonas translucens phylogeny.</title>
        <authorList>
            <person name="Langlois P."/>
        </authorList>
    </citation>
    <scope>NUCLEOTIDE SEQUENCE [LARGE SCALE GENOMIC DNA]</scope>
    <source>
        <strain evidence="4 5">B99</strain>
    </source>
</reference>
<dbReference type="Pfam" id="PF00156">
    <property type="entry name" value="Pribosyltran"/>
    <property type="match status" value="1"/>
</dbReference>